<dbReference type="KEGG" id="aarc:G127AT_03150"/>
<name>A0A975IP50_9MICO</name>
<dbReference type="InterPro" id="IPR054028">
    <property type="entry name" value="TarS/TarP_linker"/>
</dbReference>
<keyword evidence="4" id="KW-1185">Reference proteome</keyword>
<evidence type="ECO:0000259" key="2">
    <source>
        <dbReference type="Pfam" id="PF22181"/>
    </source>
</evidence>
<feature type="domain" description="TarS/TarP linker" evidence="2">
    <location>
        <begin position="227"/>
        <end position="323"/>
    </location>
</feature>
<protein>
    <submittedName>
        <fullName evidence="3">Glycosyltransferase family 2 protein</fullName>
    </submittedName>
</protein>
<organism evidence="3 4">
    <name type="scientific">Agromyces archimandritae</name>
    <dbReference type="NCBI Taxonomy" id="2781962"/>
    <lineage>
        <taxon>Bacteria</taxon>
        <taxon>Bacillati</taxon>
        <taxon>Actinomycetota</taxon>
        <taxon>Actinomycetes</taxon>
        <taxon>Micrococcales</taxon>
        <taxon>Microbacteriaceae</taxon>
        <taxon>Agromyces</taxon>
    </lineage>
</organism>
<dbReference type="CDD" id="cd00761">
    <property type="entry name" value="Glyco_tranf_GTA_type"/>
    <property type="match status" value="1"/>
</dbReference>
<reference evidence="3" key="1">
    <citation type="submission" date="2021-03" db="EMBL/GenBank/DDBJ databases">
        <title>Agromyces archimandritus sp. nov., isolated from the cockroach Archimandrita tessellata.</title>
        <authorList>
            <person name="Guzman J."/>
            <person name="Ortuzar M."/>
            <person name="Poehlein A."/>
            <person name="Daniel R."/>
            <person name="Trujillo M."/>
            <person name="Vilcinskas A."/>
        </authorList>
    </citation>
    <scope>NUCLEOTIDE SEQUENCE</scope>
    <source>
        <strain evidence="3">G127AT</strain>
    </source>
</reference>
<evidence type="ECO:0000313" key="3">
    <source>
        <dbReference type="EMBL" id="QTX05240.1"/>
    </source>
</evidence>
<dbReference type="PANTHER" id="PTHR22916:SF3">
    <property type="entry name" value="UDP-GLCNAC:BETAGAL BETA-1,3-N-ACETYLGLUCOSAMINYLTRANSFERASE-LIKE PROTEIN 1"/>
    <property type="match status" value="1"/>
</dbReference>
<evidence type="ECO:0000313" key="4">
    <source>
        <dbReference type="Proteomes" id="UP000671914"/>
    </source>
</evidence>
<accession>A0A975IP50</accession>
<dbReference type="InterPro" id="IPR029044">
    <property type="entry name" value="Nucleotide-diphossugar_trans"/>
</dbReference>
<dbReference type="InterPro" id="IPR001173">
    <property type="entry name" value="Glyco_trans_2-like"/>
</dbReference>
<dbReference type="Pfam" id="PF00535">
    <property type="entry name" value="Glycos_transf_2"/>
    <property type="match status" value="1"/>
</dbReference>
<dbReference type="PANTHER" id="PTHR22916">
    <property type="entry name" value="GLYCOSYLTRANSFERASE"/>
    <property type="match status" value="1"/>
</dbReference>
<dbReference type="GO" id="GO:0016758">
    <property type="term" value="F:hexosyltransferase activity"/>
    <property type="evidence" value="ECO:0007669"/>
    <property type="project" value="UniProtKB-ARBA"/>
</dbReference>
<dbReference type="AlphaFoldDB" id="A0A975IP50"/>
<dbReference type="RefSeq" id="WP_210899681.1">
    <property type="nucleotide sequence ID" value="NZ_CP071696.1"/>
</dbReference>
<gene>
    <name evidence="3" type="ORF">G127AT_03150</name>
</gene>
<sequence>MLKVSVIVPTYRSGDGLDRLIASLERQSMPAEEFEVLLVDDGSPDDTFERIERIAATRPNVHASRIEASGWPSRPRNTALDVARGEYVVFLDHDDELATDGLRAAYELATRTGADVVSGKESHTKLLGWALTVYTENRDNVLDPLDPPAVMPMNPHKMYRRALLEEHGIRFPERGRAGGRPIWEDIHFNIDVYAHARVLPLLADTAFYRWVHDGTNTSTDGYESDREEYWTELWALIAHIREALAHRPELRDWLLLVQYRSRILGFARSATFDGDQFRDAEARLLAAVDDLLTPELEAGLSLAQRAETHLARAGRFDLVRELAEVDRGVAGEAGLDDLRWEGGRLVVSATAVWSRPGGGVAGPLLRRTGEGRVVRDLPERLGAALPAELIDVTDELPATSAHIGIRDESDSSVWLLPTTMRPQQAVDAAGTVTMTVRERCELDVDRGVFGRRLHDGMWTVNSSVSLLSLVNHRGIAYRGPALPALVSGRLVVAFANRWGRLALDVGGAEHRLFAVSRPDLAGARAERVAGGIRLEVPLRGLAAGGEETRLAGEVEAVRADAGGRRGRPAADGAARPGIHGTAEIVGDARGGRLVARLPRLRRGTYRLRLSSETAPGREETVELGLQVARGRIQPVA</sequence>
<dbReference type="SUPFAM" id="SSF53448">
    <property type="entry name" value="Nucleotide-diphospho-sugar transferases"/>
    <property type="match status" value="1"/>
</dbReference>
<dbReference type="Pfam" id="PF22181">
    <property type="entry name" value="TarS_linker"/>
    <property type="match status" value="1"/>
</dbReference>
<dbReference type="EMBL" id="CP071696">
    <property type="protein sequence ID" value="QTX05240.1"/>
    <property type="molecule type" value="Genomic_DNA"/>
</dbReference>
<evidence type="ECO:0000259" key="1">
    <source>
        <dbReference type="Pfam" id="PF00535"/>
    </source>
</evidence>
<dbReference type="Proteomes" id="UP000671914">
    <property type="component" value="Chromosome"/>
</dbReference>
<dbReference type="Gene3D" id="3.90.550.10">
    <property type="entry name" value="Spore Coat Polysaccharide Biosynthesis Protein SpsA, Chain A"/>
    <property type="match status" value="1"/>
</dbReference>
<feature type="domain" description="Glycosyltransferase 2-like" evidence="1">
    <location>
        <begin position="5"/>
        <end position="120"/>
    </location>
</feature>
<proteinExistence type="predicted"/>